<dbReference type="InterPro" id="IPR003594">
    <property type="entry name" value="HATPase_dom"/>
</dbReference>
<dbReference type="Gene3D" id="3.30.565.10">
    <property type="entry name" value="Histidine kinase-like ATPase, C-terminal domain"/>
    <property type="match status" value="1"/>
</dbReference>
<dbReference type="SMART" id="SM00387">
    <property type="entry name" value="HATPase_c"/>
    <property type="match status" value="1"/>
</dbReference>
<keyword evidence="8" id="KW-0547">Nucleotide-binding</keyword>
<dbReference type="Gene3D" id="1.10.287.130">
    <property type="match status" value="1"/>
</dbReference>
<dbReference type="PATRIC" id="fig|1408103.3.peg.4236"/>
<evidence type="ECO:0000256" key="12">
    <source>
        <dbReference type="ARBA" id="ARBA00023012"/>
    </source>
</evidence>
<evidence type="ECO:0000313" key="17">
    <source>
        <dbReference type="Proteomes" id="UP000034166"/>
    </source>
</evidence>
<evidence type="ECO:0000256" key="11">
    <source>
        <dbReference type="ARBA" id="ARBA00022989"/>
    </source>
</evidence>
<evidence type="ECO:0000256" key="7">
    <source>
        <dbReference type="ARBA" id="ARBA00022692"/>
    </source>
</evidence>
<gene>
    <name evidence="16" type="ORF">WQ57_19130</name>
</gene>
<evidence type="ECO:0000256" key="13">
    <source>
        <dbReference type="ARBA" id="ARBA00023136"/>
    </source>
</evidence>
<dbReference type="Pfam" id="PF00512">
    <property type="entry name" value="HisKA"/>
    <property type="match status" value="1"/>
</dbReference>
<dbReference type="InterPro" id="IPR036890">
    <property type="entry name" value="HATPase_C_sf"/>
</dbReference>
<dbReference type="CDD" id="cd00075">
    <property type="entry name" value="HATPase"/>
    <property type="match status" value="1"/>
</dbReference>
<keyword evidence="17" id="KW-1185">Reference proteome</keyword>
<feature type="transmembrane region" description="Helical" evidence="14">
    <location>
        <begin position="35"/>
        <end position="52"/>
    </location>
</feature>
<keyword evidence="12" id="KW-0902">Two-component regulatory system</keyword>
<evidence type="ECO:0000256" key="1">
    <source>
        <dbReference type="ARBA" id="ARBA00000085"/>
    </source>
</evidence>
<proteinExistence type="predicted"/>
<keyword evidence="7 14" id="KW-0812">Transmembrane</keyword>
<comment type="subcellular location">
    <subcellularLocation>
        <location evidence="2">Cell membrane</location>
        <topology evidence="2">Multi-pass membrane protein</topology>
    </subcellularLocation>
</comment>
<evidence type="ECO:0000256" key="3">
    <source>
        <dbReference type="ARBA" id="ARBA00012438"/>
    </source>
</evidence>
<accession>A0A0M2SV13</accession>
<comment type="caution">
    <text evidence="16">The sequence shown here is derived from an EMBL/GenBank/DDBJ whole genome shotgun (WGS) entry which is preliminary data.</text>
</comment>
<evidence type="ECO:0000259" key="15">
    <source>
        <dbReference type="PROSITE" id="PS50109"/>
    </source>
</evidence>
<keyword evidence="9 16" id="KW-0418">Kinase</keyword>
<evidence type="ECO:0000256" key="2">
    <source>
        <dbReference type="ARBA" id="ARBA00004651"/>
    </source>
</evidence>
<keyword evidence="4" id="KW-1003">Cell membrane</keyword>
<feature type="domain" description="Histidine kinase" evidence="15">
    <location>
        <begin position="120"/>
        <end position="333"/>
    </location>
</feature>
<dbReference type="InterPro" id="IPR036097">
    <property type="entry name" value="HisK_dim/P_sf"/>
</dbReference>
<dbReference type="CDD" id="cd00082">
    <property type="entry name" value="HisKA"/>
    <property type="match status" value="1"/>
</dbReference>
<evidence type="ECO:0000313" key="16">
    <source>
        <dbReference type="EMBL" id="KKK36465.1"/>
    </source>
</evidence>
<evidence type="ECO:0000256" key="4">
    <source>
        <dbReference type="ARBA" id="ARBA00022475"/>
    </source>
</evidence>
<dbReference type="Pfam" id="PF02518">
    <property type="entry name" value="HATPase_c"/>
    <property type="match status" value="1"/>
</dbReference>
<dbReference type="InterPro" id="IPR005467">
    <property type="entry name" value="His_kinase_dom"/>
</dbReference>
<dbReference type="Proteomes" id="UP000034166">
    <property type="component" value="Unassembled WGS sequence"/>
</dbReference>
<dbReference type="PANTHER" id="PTHR45528:SF1">
    <property type="entry name" value="SENSOR HISTIDINE KINASE CPXA"/>
    <property type="match status" value="1"/>
</dbReference>
<evidence type="ECO:0000256" key="8">
    <source>
        <dbReference type="ARBA" id="ARBA00022741"/>
    </source>
</evidence>
<reference evidence="16 17" key="1">
    <citation type="submission" date="2015-04" db="EMBL/GenBank/DDBJ databases">
        <title>Taxonomic description and genome sequence of Bacillus campisalis sp. nov., a novel member of the genus Bacillus isolated from solar saltern.</title>
        <authorList>
            <person name="Mathan Kumar R."/>
            <person name="Kaur G."/>
            <person name="Kumar A."/>
            <person name="Singh N.K."/>
            <person name="Kaur N."/>
            <person name="Kumar N."/>
            <person name="Mayilraj S."/>
        </authorList>
    </citation>
    <scope>NUCLEOTIDE SEQUENCE [LARGE SCALE GENOMIC DNA]</scope>
    <source>
        <strain evidence="16 17">SA2-6</strain>
    </source>
</reference>
<dbReference type="Gene3D" id="6.10.340.10">
    <property type="match status" value="1"/>
</dbReference>
<evidence type="ECO:0000256" key="10">
    <source>
        <dbReference type="ARBA" id="ARBA00022840"/>
    </source>
</evidence>
<evidence type="ECO:0000256" key="5">
    <source>
        <dbReference type="ARBA" id="ARBA00022553"/>
    </source>
</evidence>
<dbReference type="AlphaFoldDB" id="A0A0M2SV13"/>
<protein>
    <recommendedName>
        <fullName evidence="3">histidine kinase</fullName>
        <ecNumber evidence="3">2.7.13.3</ecNumber>
    </recommendedName>
</protein>
<dbReference type="PRINTS" id="PR00344">
    <property type="entry name" value="BCTRLSENSOR"/>
</dbReference>
<keyword evidence="6" id="KW-0808">Transferase</keyword>
<evidence type="ECO:0000256" key="6">
    <source>
        <dbReference type="ARBA" id="ARBA00022679"/>
    </source>
</evidence>
<dbReference type="PROSITE" id="PS50109">
    <property type="entry name" value="HIS_KIN"/>
    <property type="match status" value="1"/>
</dbReference>
<keyword evidence="13 14" id="KW-0472">Membrane</keyword>
<dbReference type="SUPFAM" id="SSF55874">
    <property type="entry name" value="ATPase domain of HSP90 chaperone/DNA topoisomerase II/histidine kinase"/>
    <property type="match status" value="1"/>
</dbReference>
<dbReference type="InterPro" id="IPR003661">
    <property type="entry name" value="HisK_dim/P_dom"/>
</dbReference>
<dbReference type="EMBL" id="LAYY01000030">
    <property type="protein sequence ID" value="KKK36465.1"/>
    <property type="molecule type" value="Genomic_DNA"/>
</dbReference>
<sequence>MLRNREVQVLLTILLLISLIGFSLAAISVSMLGAALVLIVAILLIGCALVFTKWRYREVEKLSGYLQQISNGNFKLDVRDNHEGELSLLKSQIYKVTRMLSEQRALLVEDKTKLSNAISDISHQLKTPLTSMMVMADLLRDNSLEDAKRAEFTRNLQVQLERMEWLVSSLLKLSKIDAGTIAFKKEKVLVGPLVRKAIEPLLVPMDIKMQRLSVNGDENAAFIGDFNWSAEALINIIKNCVEHTGEGGEIRITFSENALYTEIEIGDNGKGIAKEDLPYIFKRFYKGKNASDDSVGIGLAMAHSIIASQQGDIVVKSEKGAGTTFQIKFYKQVI</sequence>
<dbReference type="SUPFAM" id="SSF47384">
    <property type="entry name" value="Homodimeric domain of signal transducing histidine kinase"/>
    <property type="match status" value="1"/>
</dbReference>
<dbReference type="GO" id="GO:0005886">
    <property type="term" value="C:plasma membrane"/>
    <property type="evidence" value="ECO:0007669"/>
    <property type="project" value="UniProtKB-SubCell"/>
</dbReference>
<organism evidence="16 17">
    <name type="scientific">Mesobacillus campisalis</name>
    <dbReference type="NCBI Taxonomy" id="1408103"/>
    <lineage>
        <taxon>Bacteria</taxon>
        <taxon>Bacillati</taxon>
        <taxon>Bacillota</taxon>
        <taxon>Bacilli</taxon>
        <taxon>Bacillales</taxon>
        <taxon>Bacillaceae</taxon>
        <taxon>Mesobacillus</taxon>
    </lineage>
</organism>
<dbReference type="SMART" id="SM00388">
    <property type="entry name" value="HisKA"/>
    <property type="match status" value="1"/>
</dbReference>
<dbReference type="InterPro" id="IPR050398">
    <property type="entry name" value="HssS/ArlS-like"/>
</dbReference>
<dbReference type="EC" id="2.7.13.3" evidence="3"/>
<keyword evidence="10" id="KW-0067">ATP-binding</keyword>
<dbReference type="PANTHER" id="PTHR45528">
    <property type="entry name" value="SENSOR HISTIDINE KINASE CPXA"/>
    <property type="match status" value="1"/>
</dbReference>
<dbReference type="GO" id="GO:0000155">
    <property type="term" value="F:phosphorelay sensor kinase activity"/>
    <property type="evidence" value="ECO:0007669"/>
    <property type="project" value="InterPro"/>
</dbReference>
<dbReference type="InterPro" id="IPR004358">
    <property type="entry name" value="Sig_transdc_His_kin-like_C"/>
</dbReference>
<keyword evidence="5" id="KW-0597">Phosphoprotein</keyword>
<evidence type="ECO:0000256" key="14">
    <source>
        <dbReference type="SAM" id="Phobius"/>
    </source>
</evidence>
<name>A0A0M2SV13_9BACI</name>
<evidence type="ECO:0000256" key="9">
    <source>
        <dbReference type="ARBA" id="ARBA00022777"/>
    </source>
</evidence>
<dbReference type="GO" id="GO:0005524">
    <property type="term" value="F:ATP binding"/>
    <property type="evidence" value="ECO:0007669"/>
    <property type="project" value="UniProtKB-KW"/>
</dbReference>
<dbReference type="RefSeq" id="WP_046525372.1">
    <property type="nucleotide sequence ID" value="NZ_LAYY01000030.1"/>
</dbReference>
<comment type="catalytic activity">
    <reaction evidence="1">
        <text>ATP + protein L-histidine = ADP + protein N-phospho-L-histidine.</text>
        <dbReference type="EC" id="2.7.13.3"/>
    </reaction>
</comment>
<dbReference type="OrthoDB" id="9773956at2"/>
<keyword evidence="11 14" id="KW-1133">Transmembrane helix</keyword>